<evidence type="ECO:0000259" key="7">
    <source>
        <dbReference type="Pfam" id="PF01243"/>
    </source>
</evidence>
<dbReference type="PANTHER" id="PTHR10851:SF0">
    <property type="entry name" value="PYRIDOXINE-5'-PHOSPHATE OXIDASE"/>
    <property type="match status" value="1"/>
</dbReference>
<feature type="domain" description="Pyridoxine 5'-phosphate oxidase dimerisation C-terminal" evidence="8">
    <location>
        <begin position="153"/>
        <end position="195"/>
    </location>
</feature>
<dbReference type="EC" id="1.4.3.5" evidence="5"/>
<dbReference type="OrthoDB" id="9780392at2"/>
<feature type="binding site" evidence="6">
    <location>
        <begin position="57"/>
        <end position="58"/>
    </location>
    <ligand>
        <name>FMN</name>
        <dbReference type="ChEBI" id="CHEBI:58210"/>
    </ligand>
</feature>
<evidence type="ECO:0000313" key="9">
    <source>
        <dbReference type="EMBL" id="ATC65727.1"/>
    </source>
</evidence>
<dbReference type="GO" id="GO:0004733">
    <property type="term" value="F:pyridoxamine phosphate oxidase activity"/>
    <property type="evidence" value="ECO:0007669"/>
    <property type="project" value="UniProtKB-UniRule"/>
</dbReference>
<dbReference type="EMBL" id="CP023344">
    <property type="protein sequence ID" value="ATC65727.1"/>
    <property type="molecule type" value="Genomic_DNA"/>
</dbReference>
<feature type="domain" description="Pyridoxamine 5'-phosphate oxidase N-terminal" evidence="7">
    <location>
        <begin position="22"/>
        <end position="138"/>
    </location>
</feature>
<feature type="binding site" evidence="6">
    <location>
        <position position="86"/>
    </location>
    <ligand>
        <name>FMN</name>
        <dbReference type="ChEBI" id="CHEBI:58210"/>
    </ligand>
</feature>
<gene>
    <name evidence="9" type="primary">pdxH</name>
    <name evidence="9" type="ORF">CMV30_18225</name>
</gene>
<dbReference type="PIRSF" id="PIRSF000190">
    <property type="entry name" value="Pyd_amn-ph_oxd"/>
    <property type="match status" value="1"/>
</dbReference>
<dbReference type="GO" id="GO:0008615">
    <property type="term" value="P:pyridoxine biosynthetic process"/>
    <property type="evidence" value="ECO:0007669"/>
    <property type="project" value="UniProtKB-UniRule"/>
</dbReference>
<protein>
    <recommendedName>
        <fullName evidence="5">Pyridoxamine 5'-phosphate oxidase</fullName>
        <ecNumber evidence="5">1.4.3.5</ecNumber>
    </recommendedName>
</protein>
<proteinExistence type="inferred from homology"/>
<dbReference type="NCBIfam" id="NF004231">
    <property type="entry name" value="PRK05679.1"/>
    <property type="match status" value="1"/>
</dbReference>
<organism evidence="9 10">
    <name type="scientific">Nibricoccus aquaticus</name>
    <dbReference type="NCBI Taxonomy" id="2576891"/>
    <lineage>
        <taxon>Bacteria</taxon>
        <taxon>Pseudomonadati</taxon>
        <taxon>Verrucomicrobiota</taxon>
        <taxon>Opitutia</taxon>
        <taxon>Opitutales</taxon>
        <taxon>Opitutaceae</taxon>
        <taxon>Nibricoccus</taxon>
    </lineage>
</organism>
<dbReference type="KEGG" id="vbh:CMV30_18225"/>
<accession>A0A290QBU7</accession>
<keyword evidence="4" id="KW-0560">Oxidoreductase</keyword>
<keyword evidence="3 6" id="KW-0288">FMN</keyword>
<dbReference type="RefSeq" id="WP_096057356.1">
    <property type="nucleotide sequence ID" value="NZ_CP023344.1"/>
</dbReference>
<evidence type="ECO:0000256" key="5">
    <source>
        <dbReference type="NCBIfam" id="TIGR00558"/>
    </source>
</evidence>
<dbReference type="Gene3D" id="2.30.110.10">
    <property type="entry name" value="Electron Transport, Fmn-binding Protein, Chain A"/>
    <property type="match status" value="1"/>
</dbReference>
<dbReference type="GO" id="GO:0010181">
    <property type="term" value="F:FMN binding"/>
    <property type="evidence" value="ECO:0007669"/>
    <property type="project" value="UniProtKB-UniRule"/>
</dbReference>
<feature type="binding site" evidence="6">
    <location>
        <position position="176"/>
    </location>
    <ligand>
        <name>FMN</name>
        <dbReference type="ChEBI" id="CHEBI:58210"/>
    </ligand>
</feature>
<keyword evidence="2" id="KW-0285">Flavoprotein</keyword>
<evidence type="ECO:0000256" key="3">
    <source>
        <dbReference type="ARBA" id="ARBA00022643"/>
    </source>
</evidence>
<reference evidence="9 10" key="1">
    <citation type="submission" date="2017-09" db="EMBL/GenBank/DDBJ databases">
        <title>Complete genome sequence of Verrucomicrobial strain HZ-65, isolated from freshwater.</title>
        <authorList>
            <person name="Choi A."/>
        </authorList>
    </citation>
    <scope>NUCLEOTIDE SEQUENCE [LARGE SCALE GENOMIC DNA]</scope>
    <source>
        <strain evidence="9 10">HZ-65</strain>
    </source>
</reference>
<evidence type="ECO:0000256" key="6">
    <source>
        <dbReference type="PIRSR" id="PIRSR000190-2"/>
    </source>
</evidence>
<comment type="cofactor">
    <cofactor evidence="6">
        <name>FMN</name>
        <dbReference type="ChEBI" id="CHEBI:58210"/>
    </cofactor>
    <text evidence="6">Binds 1 FMN per subunit.</text>
</comment>
<dbReference type="InterPro" id="IPR000659">
    <property type="entry name" value="Pyridox_Oxase"/>
</dbReference>
<comment type="similarity">
    <text evidence="1">Belongs to the pyridoxamine 5'-phosphate oxidase family.</text>
</comment>
<evidence type="ECO:0000256" key="1">
    <source>
        <dbReference type="ARBA" id="ARBA00007301"/>
    </source>
</evidence>
<feature type="binding site" evidence="6">
    <location>
        <position position="64"/>
    </location>
    <ligand>
        <name>FMN</name>
        <dbReference type="ChEBI" id="CHEBI:58210"/>
    </ligand>
</feature>
<evidence type="ECO:0000259" key="8">
    <source>
        <dbReference type="Pfam" id="PF10590"/>
    </source>
</evidence>
<feature type="binding site" evidence="6">
    <location>
        <position position="166"/>
    </location>
    <ligand>
        <name>FMN</name>
        <dbReference type="ChEBI" id="CHEBI:58210"/>
    </ligand>
</feature>
<dbReference type="Proteomes" id="UP000217265">
    <property type="component" value="Chromosome"/>
</dbReference>
<sequence>MQTPPLQLFANWFSEAKECAGIADASAMALATADAGGRPSVRMVLLKQFDERGFVFYTNLESPKACDLAGNPRAALCFHWAPLGRQVRLEGAVTPVEEKEADAYFATRPRLSQLGAWASRQSRPMGHRYALEAAVAWAGARYGSGAVPRPPHWSGFRVVPLRMEFWREGAFRHHERSLYVRSGDSGDWGHEWVYP</sequence>
<dbReference type="NCBIfam" id="TIGR00558">
    <property type="entry name" value="pdxH"/>
    <property type="match status" value="1"/>
</dbReference>
<dbReference type="InterPro" id="IPR012349">
    <property type="entry name" value="Split_barrel_FMN-bd"/>
</dbReference>
<dbReference type="HAMAP" id="MF_01629">
    <property type="entry name" value="PdxH"/>
    <property type="match status" value="1"/>
</dbReference>
<name>A0A290QBU7_9BACT</name>
<keyword evidence="10" id="KW-1185">Reference proteome</keyword>
<dbReference type="AlphaFoldDB" id="A0A290QBU7"/>
<evidence type="ECO:0000256" key="2">
    <source>
        <dbReference type="ARBA" id="ARBA00022630"/>
    </source>
</evidence>
<feature type="binding site" evidence="6">
    <location>
        <begin position="42"/>
        <end position="47"/>
    </location>
    <ligand>
        <name>FMN</name>
        <dbReference type="ChEBI" id="CHEBI:58210"/>
    </ligand>
</feature>
<dbReference type="Pfam" id="PF10590">
    <property type="entry name" value="PNP_phzG_C"/>
    <property type="match status" value="1"/>
</dbReference>
<feature type="binding site" evidence="6">
    <location>
        <begin position="121"/>
        <end position="122"/>
    </location>
    <ligand>
        <name>FMN</name>
        <dbReference type="ChEBI" id="CHEBI:58210"/>
    </ligand>
</feature>
<dbReference type="Pfam" id="PF01243">
    <property type="entry name" value="PNPOx_N"/>
    <property type="match status" value="1"/>
</dbReference>
<dbReference type="SUPFAM" id="SSF50475">
    <property type="entry name" value="FMN-binding split barrel"/>
    <property type="match status" value="1"/>
</dbReference>
<evidence type="ECO:0000256" key="4">
    <source>
        <dbReference type="ARBA" id="ARBA00023002"/>
    </source>
</evidence>
<dbReference type="PANTHER" id="PTHR10851">
    <property type="entry name" value="PYRIDOXINE-5-PHOSPHATE OXIDASE"/>
    <property type="match status" value="1"/>
</dbReference>
<dbReference type="InterPro" id="IPR011576">
    <property type="entry name" value="Pyridox_Oxase_N"/>
</dbReference>
<evidence type="ECO:0000313" key="10">
    <source>
        <dbReference type="Proteomes" id="UP000217265"/>
    </source>
</evidence>
<dbReference type="InterPro" id="IPR019576">
    <property type="entry name" value="Pyridoxamine_oxidase_dimer_C"/>
</dbReference>